<evidence type="ECO:0000313" key="2">
    <source>
        <dbReference type="EMBL" id="PKK61015.1"/>
    </source>
</evidence>
<feature type="compositionally biased region" description="Low complexity" evidence="1">
    <location>
        <begin position="159"/>
        <end position="174"/>
    </location>
</feature>
<comment type="caution">
    <text evidence="2">The sequence shown here is derived from an EMBL/GenBank/DDBJ whole genome shotgun (WGS) entry which is preliminary data.</text>
</comment>
<evidence type="ECO:0000256" key="1">
    <source>
        <dbReference type="SAM" id="MobiDB-lite"/>
    </source>
</evidence>
<reference evidence="2 3" key="2">
    <citation type="submission" date="2017-10" db="EMBL/GenBank/DDBJ databases">
        <title>Extensive intraspecific genome diversity in a model arbuscular mycorrhizal fungus.</title>
        <authorList>
            <person name="Chen E.C.H."/>
            <person name="Morin E."/>
            <person name="Baudet D."/>
            <person name="Noel J."/>
            <person name="Ndikumana S."/>
            <person name="Charron P."/>
            <person name="St-Onge C."/>
            <person name="Giorgi J."/>
            <person name="Grigoriev I.V."/>
            <person name="Roux C."/>
            <person name="Martin F.M."/>
            <person name="Corradi N."/>
        </authorList>
    </citation>
    <scope>NUCLEOTIDE SEQUENCE [LARGE SCALE GENOMIC DNA]</scope>
    <source>
        <strain evidence="2 3">C2</strain>
    </source>
</reference>
<gene>
    <name evidence="2" type="ORF">RhiirC2_792448</name>
</gene>
<sequence>MQSTSDFQQQQEEISKICRPGVVANFIYKVVELTTYTSTFTTDAINVLTGNTLNTGGHSTKQNYGYNDIDDDDENVYDYKKKDVSTWGENVETVEDEELPPPYDNFSSSTTTTFASINTTITEIKPLLIISTSSSQQDYPTNQTETKLSLTIDYPTIQTSQQISTPTHSPTNSTSRRRKFRVRRGRRFIRHKSSSIDMSIIKNMDTHTDNNVDDDVDIIFERLNCKISDMIAEGEAALNSKVEITEVDMILAEEKEYEERIMKEFGIQTPIHRRARTNFNVHNYNCNYNNFNYNYNNYNNNYNYNHN</sequence>
<evidence type="ECO:0000313" key="3">
    <source>
        <dbReference type="Proteomes" id="UP000233469"/>
    </source>
</evidence>
<protein>
    <submittedName>
        <fullName evidence="2">Uncharacterized protein</fullName>
    </submittedName>
</protein>
<dbReference type="VEuPathDB" id="FungiDB:RhiirFUN_011256"/>
<proteinExistence type="predicted"/>
<accession>A0A2N1MHA9</accession>
<dbReference type="VEuPathDB" id="FungiDB:RhiirA1_386510"/>
<dbReference type="AlphaFoldDB" id="A0A2N1MHA9"/>
<feature type="region of interest" description="Disordered" evidence="1">
    <location>
        <begin position="159"/>
        <end position="181"/>
    </location>
</feature>
<dbReference type="Proteomes" id="UP000233469">
    <property type="component" value="Unassembled WGS sequence"/>
</dbReference>
<name>A0A2N1MHA9_9GLOM</name>
<reference evidence="2 3" key="1">
    <citation type="submission" date="2016-04" db="EMBL/GenBank/DDBJ databases">
        <title>Genome analyses suggest a sexual origin of heterokaryosis in a supposedly ancient asexual fungus.</title>
        <authorList>
            <person name="Ropars J."/>
            <person name="Sedzielewska K."/>
            <person name="Noel J."/>
            <person name="Charron P."/>
            <person name="Farinelli L."/>
            <person name="Marton T."/>
            <person name="Kruger M."/>
            <person name="Pelin A."/>
            <person name="Brachmann A."/>
            <person name="Corradi N."/>
        </authorList>
    </citation>
    <scope>NUCLEOTIDE SEQUENCE [LARGE SCALE GENOMIC DNA]</scope>
    <source>
        <strain evidence="2 3">C2</strain>
    </source>
</reference>
<dbReference type="VEuPathDB" id="FungiDB:FUN_022209"/>
<dbReference type="EMBL" id="LLXL01002369">
    <property type="protein sequence ID" value="PKK61015.1"/>
    <property type="molecule type" value="Genomic_DNA"/>
</dbReference>
<organism evidence="2 3">
    <name type="scientific">Rhizophagus irregularis</name>
    <dbReference type="NCBI Taxonomy" id="588596"/>
    <lineage>
        <taxon>Eukaryota</taxon>
        <taxon>Fungi</taxon>
        <taxon>Fungi incertae sedis</taxon>
        <taxon>Mucoromycota</taxon>
        <taxon>Glomeromycotina</taxon>
        <taxon>Glomeromycetes</taxon>
        <taxon>Glomerales</taxon>
        <taxon>Glomeraceae</taxon>
        <taxon>Rhizophagus</taxon>
    </lineage>
</organism>